<dbReference type="EMBL" id="JAEVHM010000001">
    <property type="protein sequence ID" value="MBM0230507.1"/>
    <property type="molecule type" value="Genomic_DNA"/>
</dbReference>
<keyword evidence="2" id="KW-1185">Reference proteome</keyword>
<dbReference type="InterPro" id="IPR057895">
    <property type="entry name" value="Mom"/>
</dbReference>
<reference evidence="1 2" key="1">
    <citation type="submission" date="2021-01" db="EMBL/GenBank/DDBJ databases">
        <title>Draft genome sequence of Micromonospora sp. strain STR1_7.</title>
        <authorList>
            <person name="Karlyshev A."/>
            <person name="Jawad R."/>
        </authorList>
    </citation>
    <scope>NUCLEOTIDE SEQUENCE [LARGE SCALE GENOMIC DNA]</scope>
    <source>
        <strain evidence="1 2">STR1-7</strain>
    </source>
</reference>
<dbReference type="RefSeq" id="WP_203172979.1">
    <property type="nucleotide sequence ID" value="NZ_JAEVHM010000001.1"/>
</dbReference>
<organism evidence="1 2">
    <name type="scientific">Micromonospora parastrephiae</name>
    <dbReference type="NCBI Taxonomy" id="2806101"/>
    <lineage>
        <taxon>Bacteria</taxon>
        <taxon>Bacillati</taxon>
        <taxon>Actinomycetota</taxon>
        <taxon>Actinomycetes</taxon>
        <taxon>Micromonosporales</taxon>
        <taxon>Micromonosporaceae</taxon>
        <taxon>Micromonospora</taxon>
    </lineage>
</organism>
<sequence>MTQLALLGRDMLPEAPTLSPWCLRSEIGHRQKWQLARPGEEFDASNYTVERIKRDVAAGFVIPRHYAGSHVVCWQSFGLYRAHKLVGVASYCVTSKKALTHAFPELEPGDEALELGRLVVADPEPGNTETWFLARCEEMLLASGVHAVLSFADPVPRLDADGVIKFKSHVGFVYQGGNFFIAGRSARRTLWLLPNGTVLNGITMQKIRQQDAGHEAAEKLLISLGAQPIRAGQDPAAWLREVRDDPAAGIRLLRHGGCHRYVKPLGRTKRDRKQIKINRKLRPDWAKLAKNAPLPFGPYPKQPDALALAA</sequence>
<comment type="caution">
    <text evidence="1">The sequence shown here is derived from an EMBL/GenBank/DDBJ whole genome shotgun (WGS) entry which is preliminary data.</text>
</comment>
<proteinExistence type="predicted"/>
<protein>
    <submittedName>
        <fullName evidence="1">Uncharacterized protein</fullName>
    </submittedName>
</protein>
<evidence type="ECO:0000313" key="2">
    <source>
        <dbReference type="Proteomes" id="UP000601027"/>
    </source>
</evidence>
<dbReference type="Pfam" id="PF25680">
    <property type="entry name" value="Mom"/>
    <property type="match status" value="1"/>
</dbReference>
<accession>A0ABS1XML1</accession>
<dbReference type="Proteomes" id="UP000601027">
    <property type="component" value="Unassembled WGS sequence"/>
</dbReference>
<evidence type="ECO:0000313" key="1">
    <source>
        <dbReference type="EMBL" id="MBM0230507.1"/>
    </source>
</evidence>
<name>A0ABS1XML1_9ACTN</name>
<gene>
    <name evidence="1" type="ORF">JNW91_00630</name>
</gene>